<feature type="signal peptide" evidence="2">
    <location>
        <begin position="1"/>
        <end position="20"/>
    </location>
</feature>
<dbReference type="PROSITE" id="PS50005">
    <property type="entry name" value="TPR"/>
    <property type="match status" value="2"/>
</dbReference>
<keyword evidence="1" id="KW-0802">TPR repeat</keyword>
<organism evidence="3 4">
    <name type="scientific">Pararcticibacter amylolyticus</name>
    <dbReference type="NCBI Taxonomy" id="2173175"/>
    <lineage>
        <taxon>Bacteria</taxon>
        <taxon>Pseudomonadati</taxon>
        <taxon>Bacteroidota</taxon>
        <taxon>Sphingobacteriia</taxon>
        <taxon>Sphingobacteriales</taxon>
        <taxon>Sphingobacteriaceae</taxon>
        <taxon>Pararcticibacter</taxon>
    </lineage>
</organism>
<proteinExistence type="predicted"/>
<evidence type="ECO:0000313" key="3">
    <source>
        <dbReference type="EMBL" id="PWG82414.1"/>
    </source>
</evidence>
<dbReference type="AlphaFoldDB" id="A0A2U2PM88"/>
<dbReference type="SUPFAM" id="SSF48452">
    <property type="entry name" value="TPR-like"/>
    <property type="match status" value="1"/>
</dbReference>
<dbReference type="PROSITE" id="PS51257">
    <property type="entry name" value="PROKAR_LIPOPROTEIN"/>
    <property type="match status" value="1"/>
</dbReference>
<accession>A0A2U2PM88</accession>
<dbReference type="Pfam" id="PF13432">
    <property type="entry name" value="TPR_16"/>
    <property type="match status" value="1"/>
</dbReference>
<dbReference type="InterPro" id="IPR011990">
    <property type="entry name" value="TPR-like_helical_dom_sf"/>
</dbReference>
<evidence type="ECO:0000256" key="2">
    <source>
        <dbReference type="SAM" id="SignalP"/>
    </source>
</evidence>
<evidence type="ECO:0000256" key="1">
    <source>
        <dbReference type="PROSITE-ProRule" id="PRU00339"/>
    </source>
</evidence>
<dbReference type="OrthoDB" id="793001at2"/>
<keyword evidence="2" id="KW-0732">Signal</keyword>
<name>A0A2U2PM88_9SPHI</name>
<dbReference type="SMART" id="SM00028">
    <property type="entry name" value="TPR"/>
    <property type="match status" value="3"/>
</dbReference>
<feature type="repeat" description="TPR" evidence="1">
    <location>
        <begin position="95"/>
        <end position="128"/>
    </location>
</feature>
<dbReference type="Proteomes" id="UP000245647">
    <property type="component" value="Unassembled WGS sequence"/>
</dbReference>
<gene>
    <name evidence="3" type="ORF">DDR33_00665</name>
</gene>
<protein>
    <submittedName>
        <fullName evidence="3">Uncharacterized protein</fullName>
    </submittedName>
</protein>
<dbReference type="RefSeq" id="WP_109413833.1">
    <property type="nucleotide sequence ID" value="NZ_QEAS01000001.1"/>
</dbReference>
<evidence type="ECO:0000313" key="4">
    <source>
        <dbReference type="Proteomes" id="UP000245647"/>
    </source>
</evidence>
<feature type="chain" id="PRO_5015705916" evidence="2">
    <location>
        <begin position="21"/>
        <end position="355"/>
    </location>
</feature>
<feature type="repeat" description="TPR" evidence="1">
    <location>
        <begin position="129"/>
        <end position="162"/>
    </location>
</feature>
<keyword evidence="4" id="KW-1185">Reference proteome</keyword>
<dbReference type="Gene3D" id="1.25.40.10">
    <property type="entry name" value="Tetratricopeptide repeat domain"/>
    <property type="match status" value="1"/>
</dbReference>
<sequence length="355" mass="40880">MKYSTCLLFFLLFACSCVFSQTNIERAAKKGDQAIELMDSGKADESLQLLKECMQLDPGNIIYPYESAYAYYLKKEYAKSIEILTALLVHKDCFGRVYQLLGNSYDLNGDRGKAVSTYEEGIKKFPSAGELYLERANMELMQKRYTQALPYYEKGIEMAPGFASNYYWASKIYCGSTEEVKGMIYGEIFMNIERNSDRTAEISKLLFDTYKSEIKLMPDSSYSVSFSKSAAIDMGNFNSGNKMKLPFGMGAYEPLLLLALKNEKTIDINSLDRIRTSFMERYFNDSFNKAYPNALFDYQKRIADAGHFEAYNHWLLLKGDEITFNFWLARNKVKWDGFMQWFAANPMKPVKSPQF</sequence>
<comment type="caution">
    <text evidence="3">The sequence shown here is derived from an EMBL/GenBank/DDBJ whole genome shotgun (WGS) entry which is preliminary data.</text>
</comment>
<dbReference type="InterPro" id="IPR019734">
    <property type="entry name" value="TPR_rpt"/>
</dbReference>
<dbReference type="EMBL" id="QEAS01000001">
    <property type="protein sequence ID" value="PWG82414.1"/>
    <property type="molecule type" value="Genomic_DNA"/>
</dbReference>
<reference evidence="3 4" key="1">
    <citation type="submission" date="2018-04" db="EMBL/GenBank/DDBJ databases">
        <title>Pedobacter chongqingensis sp. nov., isolated from a rottenly hemp rope.</title>
        <authorList>
            <person name="Cai Y."/>
        </authorList>
    </citation>
    <scope>NUCLEOTIDE SEQUENCE [LARGE SCALE GENOMIC DNA]</scope>
    <source>
        <strain evidence="3 4">FJ4-8</strain>
    </source>
</reference>